<keyword evidence="3" id="KW-1185">Reference proteome</keyword>
<dbReference type="GO" id="GO:0008168">
    <property type="term" value="F:methyltransferase activity"/>
    <property type="evidence" value="ECO:0007669"/>
    <property type="project" value="TreeGrafter"/>
</dbReference>
<feature type="region of interest" description="Disordered" evidence="1">
    <location>
        <begin position="1"/>
        <end position="45"/>
    </location>
</feature>
<proteinExistence type="predicted"/>
<comment type="caution">
    <text evidence="2">The sequence shown here is derived from an EMBL/GenBank/DDBJ whole genome shotgun (WGS) entry which is preliminary data.</text>
</comment>
<dbReference type="InterPro" id="IPR029063">
    <property type="entry name" value="SAM-dependent_MTases_sf"/>
</dbReference>
<evidence type="ECO:0008006" key="4">
    <source>
        <dbReference type="Google" id="ProtNLM"/>
    </source>
</evidence>
<gene>
    <name evidence="2" type="ORF">IFR04_013187</name>
</gene>
<feature type="compositionally biased region" description="Basic and acidic residues" evidence="1">
    <location>
        <begin position="1"/>
        <end position="10"/>
    </location>
</feature>
<dbReference type="OrthoDB" id="2013972at2759"/>
<protein>
    <recommendedName>
        <fullName evidence="4">S-adenosyl-L-methionine-dependent methyltransferase</fullName>
    </recommendedName>
</protein>
<dbReference type="PANTHER" id="PTHR43591">
    <property type="entry name" value="METHYLTRANSFERASE"/>
    <property type="match status" value="1"/>
</dbReference>
<reference evidence="2" key="1">
    <citation type="submission" date="2021-02" db="EMBL/GenBank/DDBJ databases">
        <title>Genome sequence Cadophora malorum strain M34.</title>
        <authorList>
            <person name="Stefanovic E."/>
            <person name="Vu D."/>
            <person name="Scully C."/>
            <person name="Dijksterhuis J."/>
            <person name="Roader J."/>
            <person name="Houbraken J."/>
        </authorList>
    </citation>
    <scope>NUCLEOTIDE SEQUENCE</scope>
    <source>
        <strain evidence="2">M34</strain>
    </source>
</reference>
<dbReference type="SUPFAM" id="SSF53335">
    <property type="entry name" value="S-adenosyl-L-methionine-dependent methyltransferases"/>
    <property type="match status" value="1"/>
</dbReference>
<dbReference type="CDD" id="cd02440">
    <property type="entry name" value="AdoMet_MTases"/>
    <property type="match status" value="1"/>
</dbReference>
<dbReference type="PANTHER" id="PTHR43591:SF102">
    <property type="entry name" value="S-ADENOSYL-L-METHIONINE-DEPENDENT METHYLTRANSFERASE"/>
    <property type="match status" value="1"/>
</dbReference>
<name>A0A8H7W636_9HELO</name>
<dbReference type="EMBL" id="JAFJYH010000301">
    <property type="protein sequence ID" value="KAG4413683.1"/>
    <property type="molecule type" value="Genomic_DNA"/>
</dbReference>
<dbReference type="Proteomes" id="UP000664132">
    <property type="component" value="Unassembled WGS sequence"/>
</dbReference>
<dbReference type="Pfam" id="PF13489">
    <property type="entry name" value="Methyltransf_23"/>
    <property type="match status" value="1"/>
</dbReference>
<dbReference type="Gene3D" id="3.40.50.150">
    <property type="entry name" value="Vaccinia Virus protein VP39"/>
    <property type="match status" value="1"/>
</dbReference>
<accession>A0A8H7W636</accession>
<dbReference type="AlphaFoldDB" id="A0A8H7W636"/>
<evidence type="ECO:0000256" key="1">
    <source>
        <dbReference type="SAM" id="MobiDB-lite"/>
    </source>
</evidence>
<sequence>MSDKIIESRTSKQFVTDAPVEGNSAPSAGLSPHSGGSNESETMEESALQHLNIDYENDSAIGGMTPQTSTMSVNSSIYQFVEENGRTYHRYKEGTYFLPNDEAEMERLDLQHQLWMLTLHDEMHLSPVKNPRQVLDIGTGTGIWAIEFANRFPSVNVVGTDLSPIQPEFIPSNCSFEVDDLEDQWNFPQKFDLVHGRAMVTCFKDPATVFKSAYDSLEPGGYFELQDMAIPMRAIDDTLKGTAMEFWADTTMSAAEKLGRSWKNVEKHFQWPMNPWAKGKHLKILATYWMEDMLRALEGLSMAVLTRAGGMTKEEVETLTAKVRKDIVNKNIHAYQPVLVVYGRKPE</sequence>
<evidence type="ECO:0000313" key="2">
    <source>
        <dbReference type="EMBL" id="KAG4413683.1"/>
    </source>
</evidence>
<organism evidence="2 3">
    <name type="scientific">Cadophora malorum</name>
    <dbReference type="NCBI Taxonomy" id="108018"/>
    <lineage>
        <taxon>Eukaryota</taxon>
        <taxon>Fungi</taxon>
        <taxon>Dikarya</taxon>
        <taxon>Ascomycota</taxon>
        <taxon>Pezizomycotina</taxon>
        <taxon>Leotiomycetes</taxon>
        <taxon>Helotiales</taxon>
        <taxon>Ploettnerulaceae</taxon>
        <taxon>Cadophora</taxon>
    </lineage>
</organism>
<evidence type="ECO:0000313" key="3">
    <source>
        <dbReference type="Proteomes" id="UP000664132"/>
    </source>
</evidence>